<dbReference type="SUPFAM" id="SSF53448">
    <property type="entry name" value="Nucleotide-diphospho-sugar transferases"/>
    <property type="match status" value="1"/>
</dbReference>
<dbReference type="PATRIC" id="fig|748727.19.peg.3725"/>
<name>D8GQB8_CLOLD</name>
<evidence type="ECO:0000313" key="2">
    <source>
        <dbReference type="EMBL" id="ADK14041.1"/>
    </source>
</evidence>
<organism evidence="2 4">
    <name type="scientific">Clostridium ljungdahlii (strain ATCC 55383 / DSM 13528 / PETC)</name>
    <dbReference type="NCBI Taxonomy" id="748727"/>
    <lineage>
        <taxon>Bacteria</taxon>
        <taxon>Bacillati</taxon>
        <taxon>Bacillota</taxon>
        <taxon>Clostridia</taxon>
        <taxon>Eubacteriales</taxon>
        <taxon>Clostridiaceae</taxon>
        <taxon>Clostridium</taxon>
    </lineage>
</organism>
<dbReference type="InterPro" id="IPR001173">
    <property type="entry name" value="Glyco_trans_2-like"/>
</dbReference>
<keyword evidence="2" id="KW-0808">Transferase</keyword>
<dbReference type="CAZy" id="GT2">
    <property type="family name" value="Glycosyltransferase Family 2"/>
</dbReference>
<evidence type="ECO:0000313" key="3">
    <source>
        <dbReference type="EMBL" id="OAA87532.1"/>
    </source>
</evidence>
<dbReference type="InterPro" id="IPR029044">
    <property type="entry name" value="Nucleotide-diphossugar_trans"/>
</dbReference>
<dbReference type="InterPro" id="IPR011990">
    <property type="entry name" value="TPR-like_helical_dom_sf"/>
</dbReference>
<gene>
    <name evidence="3" type="primary">sunS_5</name>
    <name evidence="2" type="ordered locus">CLJU_c09730</name>
    <name evidence="3" type="ORF">WX45_03652</name>
</gene>
<reference evidence="2" key="1">
    <citation type="submission" date="2009-07" db="EMBL/GenBank/DDBJ databases">
        <authorList>
            <person name="Koepke M."/>
            <person name="Hujer S."/>
            <person name="Held C."/>
            <person name="Wiezer A."/>
            <person name="Liesegang H."/>
            <person name="Ehrenreich A."/>
            <person name="Gottschalk G."/>
            <person name="Duerre P."/>
        </authorList>
    </citation>
    <scope>NUCLEOTIDE SEQUENCE</scope>
    <source>
        <strain evidence="2">DSM 13528</strain>
    </source>
</reference>
<dbReference type="KEGG" id="clj:CLJU_c09730"/>
<dbReference type="Proteomes" id="UP000001656">
    <property type="component" value="Chromosome"/>
</dbReference>
<feature type="domain" description="Glycosyltransferase 2-like" evidence="1">
    <location>
        <begin position="4"/>
        <end position="109"/>
    </location>
</feature>
<dbReference type="EC" id="2.4.1.-" evidence="3"/>
<keyword evidence="5" id="KW-1185">Reference proteome</keyword>
<dbReference type="Proteomes" id="UP000077020">
    <property type="component" value="Unassembled WGS sequence"/>
</dbReference>
<evidence type="ECO:0000313" key="5">
    <source>
        <dbReference type="Proteomes" id="UP000077020"/>
    </source>
</evidence>
<dbReference type="HOGENOM" id="CLU_025119_0_0_9"/>
<dbReference type="CDD" id="cd02511">
    <property type="entry name" value="Beta4Glucosyltransferase"/>
    <property type="match status" value="1"/>
</dbReference>
<evidence type="ECO:0000313" key="4">
    <source>
        <dbReference type="Proteomes" id="UP000001656"/>
    </source>
</evidence>
<accession>D8GQB8</accession>
<evidence type="ECO:0000259" key="1">
    <source>
        <dbReference type="Pfam" id="PF00535"/>
    </source>
</evidence>
<dbReference type="Gene3D" id="1.25.40.10">
    <property type="entry name" value="Tetratricopeptide repeat domain"/>
    <property type="match status" value="1"/>
</dbReference>
<dbReference type="AlphaFoldDB" id="D8GQB8"/>
<dbReference type="EMBL" id="LITS01000009">
    <property type="protein sequence ID" value="OAA87532.1"/>
    <property type="molecule type" value="Genomic_DNA"/>
</dbReference>
<keyword evidence="2" id="KW-0328">Glycosyltransferase</keyword>
<dbReference type="PANTHER" id="PTHR43630:SF2">
    <property type="entry name" value="GLYCOSYLTRANSFERASE"/>
    <property type="match status" value="1"/>
</dbReference>
<dbReference type="Gene3D" id="3.90.550.10">
    <property type="entry name" value="Spore Coat Polysaccharide Biosynthesis Protein SpsA, Chain A"/>
    <property type="match status" value="1"/>
</dbReference>
<dbReference type="EMBL" id="CP001666">
    <property type="protein sequence ID" value="ADK14041.1"/>
    <property type="molecule type" value="Genomic_DNA"/>
</dbReference>
<reference evidence="3 5" key="3">
    <citation type="journal article" date="2016" name="Biotechnol. Bioeng.">
        <title>Traits of selected Clostridium strains for syngas fermentation to ethanol.</title>
        <authorList>
            <person name="Martin M.E."/>
            <person name="Richter H."/>
            <person name="Saha S."/>
            <person name="Angenent L.T."/>
        </authorList>
    </citation>
    <scope>NUCLEOTIDE SEQUENCE [LARGE SCALE GENOMIC DNA]</scope>
    <source>
        <strain evidence="3 5">PETC</strain>
    </source>
</reference>
<protein>
    <submittedName>
        <fullName evidence="2">Putative glycosyltransferase</fullName>
        <ecNumber evidence="2">2.4.-.-</ecNumber>
    </submittedName>
    <submittedName>
        <fullName evidence="3">SPBc2 prophage-derived glycosyltransferase SunS</fullName>
        <ecNumber evidence="3">2.4.1.-</ecNumber>
    </submittedName>
</protein>
<dbReference type="RefSeq" id="WP_013237638.1">
    <property type="nucleotide sequence ID" value="NC_014328.1"/>
</dbReference>
<dbReference type="PANTHER" id="PTHR43630">
    <property type="entry name" value="POLY-BETA-1,6-N-ACETYL-D-GLUCOSAMINE SYNTHASE"/>
    <property type="match status" value="1"/>
</dbReference>
<reference evidence="2 4" key="2">
    <citation type="journal article" date="2010" name="Proc. Natl. Acad. Sci. U.S.A.">
        <title>Clostridium ljungdahlii represents a microbial production platform based on syngas.</title>
        <authorList>
            <person name="Kopke M."/>
            <person name="Held C."/>
            <person name="Hujer S."/>
            <person name="Liesegang H."/>
            <person name="Wiezer A."/>
            <person name="Wollherr A."/>
            <person name="Ehrenreich A."/>
            <person name="Liebl W."/>
            <person name="Gottschalk G."/>
            <person name="Durre P."/>
        </authorList>
    </citation>
    <scope>NUCLEOTIDE SEQUENCE [LARGE SCALE GENOMIC DNA]</scope>
    <source>
        <strain evidence="4">ATCC 55383 / DSM 13528 / PETC</strain>
        <strain evidence="2">DSM 13528</strain>
    </source>
</reference>
<proteinExistence type="predicted"/>
<sequence length="691" mass="82264">MQISICMMVKDEEKNIRRCLNSIRPILESIDSELIIVDTGSTDNTVKIAGEYTNKIYFHKWENDFSGMRNKSISYAKGKWILIIDADEEMTDCKNMIELLKSPQFKMFNTGFMDVKNMQNLHDDCGYAMLKSPRLFRNDGYFYYEGIVHNNPVFKEPTIDLKTTIVHYGYIEENKDVLDKKFIRTSSLLKKALEDKPDDIYYIFQLSVTYSSHKDYLKAYEIVKKAYNLLTQCKDKKKYKYVYYQVALCCLYLEYDQEAKKACKEGLEIDNEYVDLVFYLAKAQGLTSEYEEALENYKRYMYLCDNYNNMSINFDVSLGMYTLGQKDEALQDIVKICYRLGKFDDIFDFAPKLKKYKYIKNVLELVIDGAIKSQKIKYIKTFYEDKFIGDKLREKDFFNTLEKYCNNDICRLFSNYDNDYSRLYLFRYKYNMKDSSFKNVVDELSFENDFNNLEDYFGDIIYCKIKYLSSISHLLFNVWDKNIDRYLSYISKKYDDFSDAAAGYIVHFKDSTSHGDLRINKILCRYILLIDKISSFKYEKMFNYYVDIGVKWIKYVYSNDLISDDYIDIFKNSEEKFLVYMIIANKNQSNTKMYLRYLEKALEAYPYMKKGIEILLQDVKSKINQSNSEFEKYKVQVKNTIKTLIENNKLDEADKIIQEYEEIVKNDMEIVFLKSEMALRKLKNPSTIYKM</sequence>
<dbReference type="GO" id="GO:0016757">
    <property type="term" value="F:glycosyltransferase activity"/>
    <property type="evidence" value="ECO:0007669"/>
    <property type="project" value="UniProtKB-KW"/>
</dbReference>
<dbReference type="OrthoDB" id="9815923at2"/>
<dbReference type="Pfam" id="PF00535">
    <property type="entry name" value="Glycos_transf_2"/>
    <property type="match status" value="1"/>
</dbReference>
<dbReference type="STRING" id="748727.CLJU_c09730"/>
<dbReference type="eggNOG" id="COG0457">
    <property type="taxonomic scope" value="Bacteria"/>
</dbReference>
<dbReference type="eggNOG" id="COG0463">
    <property type="taxonomic scope" value="Bacteria"/>
</dbReference>
<dbReference type="EC" id="2.4.-.-" evidence="2"/>
<dbReference type="SUPFAM" id="SSF48452">
    <property type="entry name" value="TPR-like"/>
    <property type="match status" value="1"/>
</dbReference>